<sequence>MAIDSQTCGPERTRLLSAFFPHNQRNHLTVVIGEACAGHEDLSLKAAALDSCEVLDLNLERPSRSRGVLGWTCTRLCFSWSERGV</sequence>
<gene>
    <name evidence="1" type="ORF">RRG08_044836</name>
</gene>
<comment type="caution">
    <text evidence="1">The sequence shown here is derived from an EMBL/GenBank/DDBJ whole genome shotgun (WGS) entry which is preliminary data.</text>
</comment>
<protein>
    <submittedName>
        <fullName evidence="1">Uncharacterized protein</fullName>
    </submittedName>
</protein>
<organism evidence="1 2">
    <name type="scientific">Elysia crispata</name>
    <name type="common">lettuce slug</name>
    <dbReference type="NCBI Taxonomy" id="231223"/>
    <lineage>
        <taxon>Eukaryota</taxon>
        <taxon>Metazoa</taxon>
        <taxon>Spiralia</taxon>
        <taxon>Lophotrochozoa</taxon>
        <taxon>Mollusca</taxon>
        <taxon>Gastropoda</taxon>
        <taxon>Heterobranchia</taxon>
        <taxon>Euthyneura</taxon>
        <taxon>Panpulmonata</taxon>
        <taxon>Sacoglossa</taxon>
        <taxon>Placobranchoidea</taxon>
        <taxon>Plakobranchidae</taxon>
        <taxon>Elysia</taxon>
    </lineage>
</organism>
<dbReference type="AlphaFoldDB" id="A0AAE0ZYD8"/>
<name>A0AAE0ZYD8_9GAST</name>
<reference evidence="1" key="1">
    <citation type="journal article" date="2023" name="G3 (Bethesda)">
        <title>A reference genome for the long-term kleptoplast-retaining sea slug Elysia crispata morphotype clarki.</title>
        <authorList>
            <person name="Eastman K.E."/>
            <person name="Pendleton A.L."/>
            <person name="Shaikh M.A."/>
            <person name="Suttiyut T."/>
            <person name="Ogas R."/>
            <person name="Tomko P."/>
            <person name="Gavelis G."/>
            <person name="Widhalm J.R."/>
            <person name="Wisecaver J.H."/>
        </authorList>
    </citation>
    <scope>NUCLEOTIDE SEQUENCE</scope>
    <source>
        <strain evidence="1">ECLA1</strain>
    </source>
</reference>
<evidence type="ECO:0000313" key="2">
    <source>
        <dbReference type="Proteomes" id="UP001283361"/>
    </source>
</evidence>
<proteinExistence type="predicted"/>
<dbReference type="EMBL" id="JAWDGP010003068">
    <property type="protein sequence ID" value="KAK3777547.1"/>
    <property type="molecule type" value="Genomic_DNA"/>
</dbReference>
<dbReference type="Proteomes" id="UP001283361">
    <property type="component" value="Unassembled WGS sequence"/>
</dbReference>
<accession>A0AAE0ZYD8</accession>
<keyword evidence="2" id="KW-1185">Reference proteome</keyword>
<evidence type="ECO:0000313" key="1">
    <source>
        <dbReference type="EMBL" id="KAK3777547.1"/>
    </source>
</evidence>